<dbReference type="GO" id="GO:0005829">
    <property type="term" value="C:cytosol"/>
    <property type="evidence" value="ECO:0007669"/>
    <property type="project" value="TreeGrafter"/>
</dbReference>
<dbReference type="FunFam" id="3.40.309.10:FF:000004">
    <property type="entry name" value="Succinate-semialdehyde dehydrogenase I"/>
    <property type="match status" value="1"/>
</dbReference>
<accession>A0A1M7FRB4</accession>
<evidence type="ECO:0000256" key="4">
    <source>
        <dbReference type="RuleBase" id="RU003345"/>
    </source>
</evidence>
<dbReference type="InterPro" id="IPR050740">
    <property type="entry name" value="Aldehyde_DH_Superfamily"/>
</dbReference>
<dbReference type="Gene3D" id="3.40.605.10">
    <property type="entry name" value="Aldehyde Dehydrogenase, Chain A, domain 1"/>
    <property type="match status" value="1"/>
</dbReference>
<dbReference type="GO" id="GO:0004777">
    <property type="term" value="F:succinate-semialdehyde dehydrogenase (NAD+) activity"/>
    <property type="evidence" value="ECO:0007669"/>
    <property type="project" value="TreeGrafter"/>
</dbReference>
<gene>
    <name evidence="6" type="ORF">SAMN05878437_1050</name>
</gene>
<dbReference type="InterPro" id="IPR015590">
    <property type="entry name" value="Aldehyde_DH_dom"/>
</dbReference>
<dbReference type="EMBL" id="LT670847">
    <property type="protein sequence ID" value="SHM06563.1"/>
    <property type="molecule type" value="Genomic_DNA"/>
</dbReference>
<evidence type="ECO:0000256" key="3">
    <source>
        <dbReference type="PROSITE-ProRule" id="PRU10007"/>
    </source>
</evidence>
<dbReference type="InterPro" id="IPR016162">
    <property type="entry name" value="Ald_DH_N"/>
</dbReference>
<dbReference type="PANTHER" id="PTHR43353">
    <property type="entry name" value="SUCCINATE-SEMIALDEHYDE DEHYDROGENASE, MITOCHONDRIAL"/>
    <property type="match status" value="1"/>
</dbReference>
<dbReference type="InterPro" id="IPR010102">
    <property type="entry name" value="Succ_semiAld_DH"/>
</dbReference>
<dbReference type="FunFam" id="3.40.605.10:FF:000026">
    <property type="entry name" value="Aldehyde dehydrogenase, putative"/>
    <property type="match status" value="1"/>
</dbReference>
<dbReference type="InParanoid" id="A0A1M7FRB4"/>
<sequence>MSHSITNLTSPGASTLPESLADLVIPKAYINGQWHRGTHTFAVTNPANGEALAQVPDMGAEEAREAIAAADQAFPAWRKKTAKERSSLLRRWFDAIMAHQEELAQLMTLEQGKPLAESRGEVAYGASFVEYYAEEAKRVAGETLPGHGVDKRILVFREPIGVVTAITPWNFPLAMITRKCAPALAVGCSVVIKPAEATPLTALALAKLAEDAGLPAGVLNVITASQGADVGKVLSTDPRVRKISFTGSTAVGKKLLSQCADTVKKASMELGGNAPFIVFDDADLDAAVEGALVSKYRNSGQTCVCTNRFLVQDGVYDAFLDKLAARVKALKVGNGLEDGVVQGPLINQAAVEKVQTHINDALDKGGRLVCGGKPHALGGTFFEPTVIADVDESMQVAHDETFGPLAPVFRFTTDEEAVASANATESGLAAYFYARDYRRIWHVSESLEYGMVSVNEGLLSTELAPFGGVKESGLGREGSRYGLEEYTELKYVCIGGL</sequence>
<dbReference type="OrthoDB" id="9812625at2"/>
<feature type="domain" description="Aldehyde dehydrogenase" evidence="5">
    <location>
        <begin position="38"/>
        <end position="492"/>
    </location>
</feature>
<dbReference type="PROSITE" id="PS00070">
    <property type="entry name" value="ALDEHYDE_DEHYDR_CYS"/>
    <property type="match status" value="1"/>
</dbReference>
<dbReference type="Gene3D" id="3.40.309.10">
    <property type="entry name" value="Aldehyde Dehydrogenase, Chain A, domain 2"/>
    <property type="match status" value="1"/>
</dbReference>
<evidence type="ECO:0000313" key="7">
    <source>
        <dbReference type="Proteomes" id="UP000190911"/>
    </source>
</evidence>
<dbReference type="PROSITE" id="PS00687">
    <property type="entry name" value="ALDEHYDE_DEHYDR_GLU"/>
    <property type="match status" value="1"/>
</dbReference>
<dbReference type="FunFam" id="3.40.605.10:FF:000005">
    <property type="entry name" value="Succinate-semialdehyde dehydrogenase I"/>
    <property type="match status" value="1"/>
</dbReference>
<dbReference type="InterPro" id="IPR029510">
    <property type="entry name" value="Ald_DH_CS_GLU"/>
</dbReference>
<dbReference type="Proteomes" id="UP000190911">
    <property type="component" value="Chromosome I"/>
</dbReference>
<evidence type="ECO:0000256" key="1">
    <source>
        <dbReference type="ARBA" id="ARBA00009986"/>
    </source>
</evidence>
<dbReference type="NCBIfam" id="TIGR01780">
    <property type="entry name" value="SSADH"/>
    <property type="match status" value="1"/>
</dbReference>
<dbReference type="RefSeq" id="WP_079551864.1">
    <property type="nucleotide sequence ID" value="NZ_LT670847.1"/>
</dbReference>
<dbReference type="FunCoup" id="A0A1M7FRB4">
    <property type="interactions" value="421"/>
</dbReference>
<reference evidence="6 7" key="1">
    <citation type="submission" date="2016-11" db="EMBL/GenBank/DDBJ databases">
        <authorList>
            <person name="Jaros S."/>
            <person name="Januszkiewicz K."/>
            <person name="Wedrychowicz H."/>
        </authorList>
    </citation>
    <scope>NUCLEOTIDE SEQUENCE [LARGE SCALE GENOMIC DNA]</scope>
    <source>
        <strain evidence="6 7">ACAM 12</strain>
    </source>
</reference>
<protein>
    <submittedName>
        <fullName evidence="6">Succinate semialdehyde dehydrogenase</fullName>
    </submittedName>
</protein>
<dbReference type="SUPFAM" id="SSF53720">
    <property type="entry name" value="ALDH-like"/>
    <property type="match status" value="1"/>
</dbReference>
<dbReference type="CDD" id="cd07103">
    <property type="entry name" value="ALDH_F5_SSADH_GabD"/>
    <property type="match status" value="1"/>
</dbReference>
<dbReference type="Pfam" id="PF00171">
    <property type="entry name" value="Aldedh"/>
    <property type="match status" value="1"/>
</dbReference>
<dbReference type="GO" id="GO:0009450">
    <property type="term" value="P:gamma-aminobutyric acid catabolic process"/>
    <property type="evidence" value="ECO:0007669"/>
    <property type="project" value="InterPro"/>
</dbReference>
<feature type="active site" evidence="3">
    <location>
        <position position="269"/>
    </location>
</feature>
<name>A0A1M7FRB4_9GAMM</name>
<proteinExistence type="inferred from homology"/>
<comment type="similarity">
    <text evidence="1 4">Belongs to the aldehyde dehydrogenase family.</text>
</comment>
<dbReference type="InterPro" id="IPR016163">
    <property type="entry name" value="Ald_DH_C"/>
</dbReference>
<organism evidence="6 7">
    <name type="scientific">Vreelandella subglaciescola</name>
    <dbReference type="NCBI Taxonomy" id="29571"/>
    <lineage>
        <taxon>Bacteria</taxon>
        <taxon>Pseudomonadati</taxon>
        <taxon>Pseudomonadota</taxon>
        <taxon>Gammaproteobacteria</taxon>
        <taxon>Oceanospirillales</taxon>
        <taxon>Halomonadaceae</taxon>
        <taxon>Vreelandella</taxon>
    </lineage>
</organism>
<evidence type="ECO:0000259" key="5">
    <source>
        <dbReference type="Pfam" id="PF00171"/>
    </source>
</evidence>
<dbReference type="STRING" id="29571.SAMN05878437_1050"/>
<evidence type="ECO:0000256" key="2">
    <source>
        <dbReference type="ARBA" id="ARBA00023002"/>
    </source>
</evidence>
<dbReference type="InterPro" id="IPR016160">
    <property type="entry name" value="Ald_DH_CS_CYS"/>
</dbReference>
<keyword evidence="7" id="KW-1185">Reference proteome</keyword>
<dbReference type="InterPro" id="IPR016161">
    <property type="entry name" value="Ald_DH/histidinol_DH"/>
</dbReference>
<dbReference type="AlphaFoldDB" id="A0A1M7FRB4"/>
<keyword evidence="2 4" id="KW-0560">Oxidoreductase</keyword>
<dbReference type="PANTHER" id="PTHR43353:SF5">
    <property type="entry name" value="SUCCINATE-SEMIALDEHYDE DEHYDROGENASE, MITOCHONDRIAL"/>
    <property type="match status" value="1"/>
</dbReference>
<evidence type="ECO:0000313" key="6">
    <source>
        <dbReference type="EMBL" id="SHM06563.1"/>
    </source>
</evidence>